<proteinExistence type="inferred from homology"/>
<gene>
    <name evidence="3" type="ORF">A5792_27530</name>
</gene>
<dbReference type="CDD" id="cd05233">
    <property type="entry name" value="SDR_c"/>
    <property type="match status" value="1"/>
</dbReference>
<organism evidence="3 4">
    <name type="scientific">Mycolicibacterium peregrinum</name>
    <name type="common">Mycobacterium peregrinum</name>
    <dbReference type="NCBI Taxonomy" id="43304"/>
    <lineage>
        <taxon>Bacteria</taxon>
        <taxon>Bacillati</taxon>
        <taxon>Actinomycetota</taxon>
        <taxon>Actinomycetes</taxon>
        <taxon>Mycobacteriales</taxon>
        <taxon>Mycobacteriaceae</taxon>
        <taxon>Mycolicibacterium</taxon>
    </lineage>
</organism>
<comment type="similarity">
    <text evidence="1">Belongs to the short-chain dehydrogenases/reductases (SDR) family.</text>
</comment>
<dbReference type="AlphaFoldDB" id="A0A1A0QV69"/>
<dbReference type="Gene3D" id="3.40.50.720">
    <property type="entry name" value="NAD(P)-binding Rossmann-like Domain"/>
    <property type="match status" value="1"/>
</dbReference>
<dbReference type="InterPro" id="IPR002347">
    <property type="entry name" value="SDR_fam"/>
</dbReference>
<evidence type="ECO:0000256" key="2">
    <source>
        <dbReference type="ARBA" id="ARBA00023002"/>
    </source>
</evidence>
<dbReference type="Pfam" id="PF13561">
    <property type="entry name" value="adh_short_C2"/>
    <property type="match status" value="1"/>
</dbReference>
<sequence length="275" mass="28361">MPRLSDKIALVTGATTVDPGGLNIGGAAATELVAEGARVVLADINIEGASALAEQLNQKYGPNVAIAVHTDLRDEEAIRQLVATTVSTYGGLDVLLNIAGVFPAGDGDVATMPIEVWDDVMAVNVRSAMLTTKHALPHLQAGGGSIVNTASTHAFAGDTSLTGYGATKAALLALTKYTATQYGREGVRCNAICPGTTTTPPAQQLPEAITDVYRRHTLAPDLNGPTDLAKVYVFLASDDSRGINGESIRVDGGLLAHQPFVPDMNSLGAATATSQ</sequence>
<dbReference type="PRINTS" id="PR00081">
    <property type="entry name" value="GDHRDH"/>
</dbReference>
<dbReference type="Proteomes" id="UP000093902">
    <property type="component" value="Unassembled WGS sequence"/>
</dbReference>
<keyword evidence="2" id="KW-0560">Oxidoreductase</keyword>
<name>A0A1A0QV69_MYCPR</name>
<accession>A0A1A0QV69</accession>
<reference evidence="4" key="1">
    <citation type="submission" date="2016-06" db="EMBL/GenBank/DDBJ databases">
        <authorList>
            <person name="Sutton G."/>
            <person name="Brinkac L."/>
            <person name="Sanka R."/>
            <person name="Adams M."/>
            <person name="Lau E."/>
            <person name="Mehaffy C."/>
            <person name="Tameris M."/>
            <person name="Hatherill M."/>
            <person name="Hanekom W."/>
            <person name="Mahomed H."/>
            <person name="Mcshane H."/>
        </authorList>
    </citation>
    <scope>NUCLEOTIDE SEQUENCE [LARGE SCALE GENOMIC DNA]</scope>
    <source>
        <strain evidence="4">852002-51209_SCH5440388</strain>
    </source>
</reference>
<comment type="caution">
    <text evidence="3">The sequence shown here is derived from an EMBL/GenBank/DDBJ whole genome shotgun (WGS) entry which is preliminary data.</text>
</comment>
<dbReference type="PRINTS" id="PR00080">
    <property type="entry name" value="SDRFAMILY"/>
</dbReference>
<dbReference type="FunFam" id="3.40.50.720:FF:000084">
    <property type="entry name" value="Short-chain dehydrogenase reductase"/>
    <property type="match status" value="1"/>
</dbReference>
<dbReference type="SUPFAM" id="SSF51735">
    <property type="entry name" value="NAD(P)-binding Rossmann-fold domains"/>
    <property type="match status" value="1"/>
</dbReference>
<evidence type="ECO:0000313" key="4">
    <source>
        <dbReference type="Proteomes" id="UP000093902"/>
    </source>
</evidence>
<evidence type="ECO:0000313" key="3">
    <source>
        <dbReference type="EMBL" id="OBB26110.1"/>
    </source>
</evidence>
<dbReference type="PANTHER" id="PTHR24321:SF14">
    <property type="entry name" value="SHORT-CHAIN TYPE DEHYDROGENASE_REDUCTASE BLR2146-RELATED"/>
    <property type="match status" value="1"/>
</dbReference>
<dbReference type="EMBL" id="LZSO01000035">
    <property type="protein sequence ID" value="OBB26110.1"/>
    <property type="molecule type" value="Genomic_DNA"/>
</dbReference>
<dbReference type="GO" id="GO:0016491">
    <property type="term" value="F:oxidoreductase activity"/>
    <property type="evidence" value="ECO:0007669"/>
    <property type="project" value="UniProtKB-KW"/>
</dbReference>
<dbReference type="PANTHER" id="PTHR24321">
    <property type="entry name" value="DEHYDROGENASES, SHORT CHAIN"/>
    <property type="match status" value="1"/>
</dbReference>
<dbReference type="RefSeq" id="WP_064935125.1">
    <property type="nucleotide sequence ID" value="NZ_LZSO01000035.1"/>
</dbReference>
<dbReference type="InterPro" id="IPR036291">
    <property type="entry name" value="NAD(P)-bd_dom_sf"/>
</dbReference>
<dbReference type="OrthoDB" id="7064009at2"/>
<protein>
    <submittedName>
        <fullName evidence="3">Oxidoreductase</fullName>
    </submittedName>
</protein>
<evidence type="ECO:0000256" key="1">
    <source>
        <dbReference type="ARBA" id="ARBA00006484"/>
    </source>
</evidence>